<accession>A0A6J6MT97</accession>
<protein>
    <submittedName>
        <fullName evidence="2">Unannotated protein</fullName>
    </submittedName>
</protein>
<organism evidence="2">
    <name type="scientific">freshwater metagenome</name>
    <dbReference type="NCBI Taxonomy" id="449393"/>
    <lineage>
        <taxon>unclassified sequences</taxon>
        <taxon>metagenomes</taxon>
        <taxon>ecological metagenomes</taxon>
    </lineage>
</organism>
<proteinExistence type="predicted"/>
<dbReference type="GO" id="GO:0000725">
    <property type="term" value="P:recombinational repair"/>
    <property type="evidence" value="ECO:0007669"/>
    <property type="project" value="TreeGrafter"/>
</dbReference>
<evidence type="ECO:0000313" key="2">
    <source>
        <dbReference type="EMBL" id="CAB4677470.1"/>
    </source>
</evidence>
<dbReference type="InterPro" id="IPR027417">
    <property type="entry name" value="P-loop_NTPase"/>
</dbReference>
<dbReference type="InterPro" id="IPR027785">
    <property type="entry name" value="UvrD-like_helicase_C"/>
</dbReference>
<reference evidence="2" key="1">
    <citation type="submission" date="2020-05" db="EMBL/GenBank/DDBJ databases">
        <authorList>
            <person name="Chiriac C."/>
            <person name="Salcher M."/>
            <person name="Ghai R."/>
            <person name="Kavagutti S V."/>
        </authorList>
    </citation>
    <scope>NUCLEOTIDE SEQUENCE</scope>
</reference>
<dbReference type="Gene3D" id="3.40.50.300">
    <property type="entry name" value="P-loop containing nucleotide triphosphate hydrolases"/>
    <property type="match status" value="1"/>
</dbReference>
<dbReference type="GO" id="GO:0043138">
    <property type="term" value="F:3'-5' DNA helicase activity"/>
    <property type="evidence" value="ECO:0007669"/>
    <property type="project" value="TreeGrafter"/>
</dbReference>
<sequence>MVDEVQDLTPMQLRMVTRRSLSGSMTVVGDIAQATGPIAPNDWKDVLEHLPSRKTPRVVGLSVGYRIPSQIMELADKVMHAATPGLRAPRSVRDGDEVPVITRVDTVDAMHAAVVTRAQTLLQQTGGGRTAIICPDDMVDRMSSALEVAQVPHGRAQAAGLDENLSIVPASLAKGLELDDVIVVEPSAIVADDAQGLRLLYVTLTRSTRSLTVVHQMPLPNAML</sequence>
<dbReference type="AlphaFoldDB" id="A0A6J6MT97"/>
<dbReference type="Pfam" id="PF13538">
    <property type="entry name" value="UvrD_C_2"/>
    <property type="match status" value="1"/>
</dbReference>
<dbReference type="SUPFAM" id="SSF52540">
    <property type="entry name" value="P-loop containing nucleoside triphosphate hydrolases"/>
    <property type="match status" value="1"/>
</dbReference>
<gene>
    <name evidence="2" type="ORF">UFOPK2334_00938</name>
</gene>
<dbReference type="EMBL" id="CAEZXA010000076">
    <property type="protein sequence ID" value="CAB4677470.1"/>
    <property type="molecule type" value="Genomic_DNA"/>
</dbReference>
<dbReference type="GO" id="GO:0003677">
    <property type="term" value="F:DNA binding"/>
    <property type="evidence" value="ECO:0007669"/>
    <property type="project" value="InterPro"/>
</dbReference>
<name>A0A6J6MT97_9ZZZZ</name>
<dbReference type="PANTHER" id="PTHR11070">
    <property type="entry name" value="UVRD / RECB / PCRA DNA HELICASE FAMILY MEMBER"/>
    <property type="match status" value="1"/>
</dbReference>
<dbReference type="GO" id="GO:0005829">
    <property type="term" value="C:cytosol"/>
    <property type="evidence" value="ECO:0007669"/>
    <property type="project" value="TreeGrafter"/>
</dbReference>
<feature type="domain" description="UvrD-like helicase C-terminal" evidence="1">
    <location>
        <begin position="173"/>
        <end position="214"/>
    </location>
</feature>
<dbReference type="PANTHER" id="PTHR11070:SF45">
    <property type="entry name" value="DNA 3'-5' HELICASE"/>
    <property type="match status" value="1"/>
</dbReference>
<evidence type="ECO:0000259" key="1">
    <source>
        <dbReference type="Pfam" id="PF13538"/>
    </source>
</evidence>
<dbReference type="InterPro" id="IPR000212">
    <property type="entry name" value="DNA_helicase_UvrD/REP"/>
</dbReference>
<dbReference type="GO" id="GO:0005524">
    <property type="term" value="F:ATP binding"/>
    <property type="evidence" value="ECO:0007669"/>
    <property type="project" value="InterPro"/>
</dbReference>